<dbReference type="AlphaFoldDB" id="A0A915K485"/>
<accession>A0A915K485</accession>
<name>A0A915K485_ROMCU</name>
<dbReference type="Proteomes" id="UP000887565">
    <property type="component" value="Unplaced"/>
</dbReference>
<evidence type="ECO:0000313" key="2">
    <source>
        <dbReference type="WBParaSite" id="nRc.2.0.1.t33516-RA"/>
    </source>
</evidence>
<organism evidence="1 2">
    <name type="scientific">Romanomermis culicivorax</name>
    <name type="common">Nematode worm</name>
    <dbReference type="NCBI Taxonomy" id="13658"/>
    <lineage>
        <taxon>Eukaryota</taxon>
        <taxon>Metazoa</taxon>
        <taxon>Ecdysozoa</taxon>
        <taxon>Nematoda</taxon>
        <taxon>Enoplea</taxon>
        <taxon>Dorylaimia</taxon>
        <taxon>Mermithida</taxon>
        <taxon>Mermithoidea</taxon>
        <taxon>Mermithidae</taxon>
        <taxon>Romanomermis</taxon>
    </lineage>
</organism>
<reference evidence="2" key="1">
    <citation type="submission" date="2022-11" db="UniProtKB">
        <authorList>
            <consortium name="WormBaseParasite"/>
        </authorList>
    </citation>
    <scope>IDENTIFICATION</scope>
</reference>
<dbReference type="WBParaSite" id="nRc.2.0.1.t33516-RA">
    <property type="protein sequence ID" value="nRc.2.0.1.t33516-RA"/>
    <property type="gene ID" value="nRc.2.0.1.g33516"/>
</dbReference>
<proteinExistence type="predicted"/>
<sequence>MHRLKQSYQEHTANRTLNTAFLSLTNSYPKCNSRAHPANKDLLHNEYKSNNPIRYDIKAYEKKSYLDLKTCNILPFFKLSLFICSYSRLRKSAAGSAIFLYL</sequence>
<evidence type="ECO:0000313" key="1">
    <source>
        <dbReference type="Proteomes" id="UP000887565"/>
    </source>
</evidence>
<keyword evidence="1" id="KW-1185">Reference proteome</keyword>
<protein>
    <submittedName>
        <fullName evidence="2">Uncharacterized protein</fullName>
    </submittedName>
</protein>